<dbReference type="GO" id="GO:0008270">
    <property type="term" value="F:zinc ion binding"/>
    <property type="evidence" value="ECO:0007669"/>
    <property type="project" value="UniProtKB-KW"/>
</dbReference>
<evidence type="ECO:0000256" key="6">
    <source>
        <dbReference type="ARBA" id="ARBA00022723"/>
    </source>
</evidence>
<dbReference type="GO" id="GO:0005737">
    <property type="term" value="C:cytoplasm"/>
    <property type="evidence" value="ECO:0007669"/>
    <property type="project" value="TreeGrafter"/>
</dbReference>
<keyword evidence="14" id="KW-1185">Reference proteome</keyword>
<evidence type="ECO:0000256" key="4">
    <source>
        <dbReference type="ARBA" id="ARBA00012483"/>
    </source>
</evidence>
<dbReference type="PROSITE" id="PS50089">
    <property type="entry name" value="ZF_RING_2"/>
    <property type="match status" value="1"/>
</dbReference>
<dbReference type="PANTHER" id="PTHR45877:SF2">
    <property type="entry name" value="E3 UBIQUITIN-PROTEIN LIGASE SINA-RELATED"/>
    <property type="match status" value="1"/>
</dbReference>
<evidence type="ECO:0000256" key="10">
    <source>
        <dbReference type="PROSITE-ProRule" id="PRU00455"/>
    </source>
</evidence>
<feature type="domain" description="SIAH-type" evidence="12">
    <location>
        <begin position="108"/>
        <end position="169"/>
    </location>
</feature>
<evidence type="ECO:0000313" key="13">
    <source>
        <dbReference type="EMBL" id="KAK9685518.1"/>
    </source>
</evidence>
<evidence type="ECO:0000256" key="5">
    <source>
        <dbReference type="ARBA" id="ARBA00022679"/>
    </source>
</evidence>
<comment type="similarity">
    <text evidence="3">Belongs to the SINA (Seven in absentia) family.</text>
</comment>
<proteinExistence type="inferred from homology"/>
<dbReference type="GO" id="GO:0031624">
    <property type="term" value="F:ubiquitin conjugating enzyme binding"/>
    <property type="evidence" value="ECO:0007669"/>
    <property type="project" value="TreeGrafter"/>
</dbReference>
<sequence>MVEKPEKPHPQLVFASFPHYDKLPEEMTRKIQLVAKIFNTYLAIMALESSSIVEYLNTSDSRCIYCKDSLKYPIRKIENVGNCCETCFDKSEYIHRRKSQELEYVVVNLMMPCKYSYRGCNEKGTVLVISRHEKKCIHRDKFCPYYELNKCNLVNHMPDLMLHFTEYHSSRIHVTASNCINLTYEISDHGLNEFWIIGFEDDNVFLNIKLKNGKVYFLVYYIGNTEDLRQLACKIEHQNNDIRTNKKTCKILQENDLGAVENEETVGVSFNSNMLENYFGKKLNVTITLERNIFSVSNDDILLRLECPICSNFMRTNIKLCVTGHSICNECESKLDKCPICTLPFYGARNFGLESVGDLLKTLIRGEKMECPLKKEFICLWKGNQSDIVEHVKDFHRDKIVINKTLMRVLDYKTEFSHVNYLMTYGQVFKVTCKKEKYDDLMAIIIELIGHDENAQRYYYNICFNSLYKQSIIWYTKSKVLARRRIEYYVDYIAVGRILCNNQFNISYTITKNKHQ</sequence>
<dbReference type="InterPro" id="IPR001841">
    <property type="entry name" value="Znf_RING"/>
</dbReference>
<evidence type="ECO:0000256" key="7">
    <source>
        <dbReference type="ARBA" id="ARBA00022771"/>
    </source>
</evidence>
<accession>A0AAW1I9H8</accession>
<dbReference type="InterPro" id="IPR049548">
    <property type="entry name" value="Sina-like_RING"/>
</dbReference>
<dbReference type="PROSITE" id="PS51081">
    <property type="entry name" value="ZF_SIAH"/>
    <property type="match status" value="1"/>
</dbReference>
<evidence type="ECO:0000256" key="8">
    <source>
        <dbReference type="ARBA" id="ARBA00022786"/>
    </source>
</evidence>
<feature type="domain" description="RING-type" evidence="11">
    <location>
        <begin position="307"/>
        <end position="342"/>
    </location>
</feature>
<dbReference type="InterPro" id="IPR004162">
    <property type="entry name" value="SINA-like_animal"/>
</dbReference>
<evidence type="ECO:0000256" key="3">
    <source>
        <dbReference type="ARBA" id="ARBA00009119"/>
    </source>
</evidence>
<dbReference type="Proteomes" id="UP001458880">
    <property type="component" value="Unassembled WGS sequence"/>
</dbReference>
<evidence type="ECO:0000259" key="11">
    <source>
        <dbReference type="PROSITE" id="PS50089"/>
    </source>
</evidence>
<keyword evidence="7 10" id="KW-0863">Zinc-finger</keyword>
<dbReference type="SUPFAM" id="SSF57850">
    <property type="entry name" value="RING/U-box"/>
    <property type="match status" value="1"/>
</dbReference>
<keyword evidence="8" id="KW-0833">Ubl conjugation pathway</keyword>
<keyword evidence="6" id="KW-0479">Metal-binding</keyword>
<dbReference type="GO" id="GO:0043161">
    <property type="term" value="P:proteasome-mediated ubiquitin-dependent protein catabolic process"/>
    <property type="evidence" value="ECO:0007669"/>
    <property type="project" value="TreeGrafter"/>
</dbReference>
<dbReference type="Pfam" id="PF21361">
    <property type="entry name" value="Sina_ZnF"/>
    <property type="match status" value="1"/>
</dbReference>
<dbReference type="EC" id="2.3.2.27" evidence="4"/>
<keyword evidence="9" id="KW-0862">Zinc</keyword>
<dbReference type="InterPro" id="IPR013083">
    <property type="entry name" value="Znf_RING/FYVE/PHD"/>
</dbReference>
<name>A0AAW1I9H8_POPJA</name>
<gene>
    <name evidence="13" type="ORF">QE152_g37986</name>
</gene>
<dbReference type="AlphaFoldDB" id="A0AAW1I9H8"/>
<dbReference type="Gene3D" id="3.30.40.10">
    <property type="entry name" value="Zinc/RING finger domain, C3HC4 (zinc finger)"/>
    <property type="match status" value="2"/>
</dbReference>
<evidence type="ECO:0000256" key="1">
    <source>
        <dbReference type="ARBA" id="ARBA00000900"/>
    </source>
</evidence>
<evidence type="ECO:0000256" key="2">
    <source>
        <dbReference type="ARBA" id="ARBA00004906"/>
    </source>
</evidence>
<reference evidence="13 14" key="1">
    <citation type="journal article" date="2024" name="BMC Genomics">
        <title>De novo assembly and annotation of Popillia japonica's genome with initial clues to its potential as an invasive pest.</title>
        <authorList>
            <person name="Cucini C."/>
            <person name="Boschi S."/>
            <person name="Funari R."/>
            <person name="Cardaioli E."/>
            <person name="Iannotti N."/>
            <person name="Marturano G."/>
            <person name="Paoli F."/>
            <person name="Bruttini M."/>
            <person name="Carapelli A."/>
            <person name="Frati F."/>
            <person name="Nardi F."/>
        </authorList>
    </citation>
    <scope>NUCLEOTIDE SEQUENCE [LARGE SCALE GENOMIC DNA]</scope>
    <source>
        <strain evidence="13">DMR45628</strain>
    </source>
</reference>
<protein>
    <recommendedName>
        <fullName evidence="4">RING-type E3 ubiquitin transferase</fullName>
        <ecNumber evidence="4">2.3.2.27</ecNumber>
    </recommendedName>
</protein>
<keyword evidence="5" id="KW-0808">Transferase</keyword>
<comment type="pathway">
    <text evidence="2">Protein modification; protein ubiquitination.</text>
</comment>
<evidence type="ECO:0000259" key="12">
    <source>
        <dbReference type="PROSITE" id="PS51081"/>
    </source>
</evidence>
<dbReference type="EMBL" id="JASPKY010000773">
    <property type="protein sequence ID" value="KAK9685518.1"/>
    <property type="molecule type" value="Genomic_DNA"/>
</dbReference>
<organism evidence="13 14">
    <name type="scientific">Popillia japonica</name>
    <name type="common">Japanese beetle</name>
    <dbReference type="NCBI Taxonomy" id="7064"/>
    <lineage>
        <taxon>Eukaryota</taxon>
        <taxon>Metazoa</taxon>
        <taxon>Ecdysozoa</taxon>
        <taxon>Arthropoda</taxon>
        <taxon>Hexapoda</taxon>
        <taxon>Insecta</taxon>
        <taxon>Pterygota</taxon>
        <taxon>Neoptera</taxon>
        <taxon>Endopterygota</taxon>
        <taxon>Coleoptera</taxon>
        <taxon>Polyphaga</taxon>
        <taxon>Scarabaeiformia</taxon>
        <taxon>Scarabaeidae</taxon>
        <taxon>Rutelinae</taxon>
        <taxon>Popillia</taxon>
    </lineage>
</organism>
<comment type="caution">
    <text evidence="13">The sequence shown here is derived from an EMBL/GenBank/DDBJ whole genome shotgun (WGS) entry which is preliminary data.</text>
</comment>
<dbReference type="GO" id="GO:0061630">
    <property type="term" value="F:ubiquitin protein ligase activity"/>
    <property type="evidence" value="ECO:0007669"/>
    <property type="project" value="UniProtKB-EC"/>
</dbReference>
<dbReference type="SUPFAM" id="SSF49599">
    <property type="entry name" value="TRAF domain-like"/>
    <property type="match status" value="1"/>
</dbReference>
<dbReference type="Pfam" id="PF21362">
    <property type="entry name" value="Sina_RING"/>
    <property type="match status" value="1"/>
</dbReference>
<evidence type="ECO:0000256" key="9">
    <source>
        <dbReference type="ARBA" id="ARBA00022833"/>
    </source>
</evidence>
<dbReference type="InterPro" id="IPR013010">
    <property type="entry name" value="Znf_SIAH"/>
</dbReference>
<dbReference type="PANTHER" id="PTHR45877">
    <property type="entry name" value="E3 UBIQUITIN-PROTEIN LIGASE SIAH2"/>
    <property type="match status" value="1"/>
</dbReference>
<comment type="catalytic activity">
    <reaction evidence="1">
        <text>S-ubiquitinyl-[E2 ubiquitin-conjugating enzyme]-L-cysteine + [acceptor protein]-L-lysine = [E2 ubiquitin-conjugating enzyme]-L-cysteine + N(6)-ubiquitinyl-[acceptor protein]-L-lysine.</text>
        <dbReference type="EC" id="2.3.2.27"/>
    </reaction>
</comment>
<evidence type="ECO:0000313" key="14">
    <source>
        <dbReference type="Proteomes" id="UP001458880"/>
    </source>
</evidence>